<name>A0A0E0FG34_ORYNI</name>
<dbReference type="SUPFAM" id="SSF54529">
    <property type="entry name" value="Mitochondrial glycoprotein MAM33-like"/>
    <property type="match status" value="2"/>
</dbReference>
<dbReference type="Pfam" id="PF02330">
    <property type="entry name" value="MAM33"/>
    <property type="match status" value="2"/>
</dbReference>
<dbReference type="HOGENOM" id="CLU_539053_0_0_1"/>
<feature type="chain" id="PRO_5002359471" evidence="2">
    <location>
        <begin position="20"/>
        <end position="506"/>
    </location>
</feature>
<reference evidence="3" key="2">
    <citation type="submission" date="2018-04" db="EMBL/GenBank/DDBJ databases">
        <title>OnivRS2 (Oryza nivara Reference Sequence Version 2).</title>
        <authorList>
            <person name="Zhang J."/>
            <person name="Kudrna D."/>
            <person name="Lee S."/>
            <person name="Talag J."/>
            <person name="Rajasekar S."/>
            <person name="Welchert J."/>
            <person name="Hsing Y.-I."/>
            <person name="Wing R.A."/>
        </authorList>
    </citation>
    <scope>NUCLEOTIDE SEQUENCE [LARGE SCALE GENOMIC DNA]</scope>
</reference>
<dbReference type="EnsemblPlants" id="ONIVA01G03110.1">
    <property type="protein sequence ID" value="ONIVA01G03110.1"/>
    <property type="gene ID" value="ONIVA01G03110"/>
</dbReference>
<reference evidence="3" key="1">
    <citation type="submission" date="2015-04" db="UniProtKB">
        <authorList>
            <consortium name="EnsemblPlants"/>
        </authorList>
    </citation>
    <scope>IDENTIFICATION</scope>
    <source>
        <strain evidence="3">SL10</strain>
    </source>
</reference>
<dbReference type="Gramene" id="ONIVA01G03110.1">
    <property type="protein sequence ID" value="ONIVA01G03110.1"/>
    <property type="gene ID" value="ONIVA01G03110"/>
</dbReference>
<dbReference type="Gene3D" id="3.10.280.10">
    <property type="entry name" value="Mitochondrial glycoprotein"/>
    <property type="match status" value="2"/>
</dbReference>
<dbReference type="eggNOG" id="KOG2536">
    <property type="taxonomic scope" value="Eukaryota"/>
</dbReference>
<dbReference type="FunFam" id="3.10.280.10:FF:000021">
    <property type="entry name" value="Os01g0143700 protein"/>
    <property type="match status" value="1"/>
</dbReference>
<feature type="compositionally biased region" description="Acidic residues" evidence="1">
    <location>
        <begin position="160"/>
        <end position="170"/>
    </location>
</feature>
<feature type="signal peptide" evidence="2">
    <location>
        <begin position="1"/>
        <end position="19"/>
    </location>
</feature>
<dbReference type="PANTHER" id="PTHR10826:SF41">
    <property type="entry name" value="MITOCHONDRIAL GLYCOPROTEIN FAMILY PROTEIN"/>
    <property type="match status" value="1"/>
</dbReference>
<keyword evidence="2" id="KW-0732">Signal</keyword>
<keyword evidence="4" id="KW-1185">Reference proteome</keyword>
<dbReference type="OMA" id="LANRNCT"/>
<feature type="region of interest" description="Disordered" evidence="1">
    <location>
        <begin position="136"/>
        <end position="179"/>
    </location>
</feature>
<dbReference type="PANTHER" id="PTHR10826">
    <property type="entry name" value="COMPLEMENT COMPONENT 1"/>
    <property type="match status" value="1"/>
</dbReference>
<dbReference type="AlphaFoldDB" id="A0A0E0FG34"/>
<evidence type="ECO:0000256" key="1">
    <source>
        <dbReference type="SAM" id="MobiDB-lite"/>
    </source>
</evidence>
<protein>
    <submittedName>
        <fullName evidence="3">Uncharacterized protein</fullName>
    </submittedName>
</protein>
<dbReference type="STRING" id="4536.A0A0E0FG34"/>
<dbReference type="FunFam" id="3.10.280.10:FF:000002">
    <property type="entry name" value="Mitochondrial glycoprotein family protein"/>
    <property type="match status" value="1"/>
</dbReference>
<dbReference type="InterPro" id="IPR003428">
    <property type="entry name" value="MAM33"/>
</dbReference>
<evidence type="ECO:0000313" key="4">
    <source>
        <dbReference type="Proteomes" id="UP000006591"/>
    </source>
</evidence>
<accession>A0A0E0FG34</accession>
<evidence type="ECO:0000256" key="2">
    <source>
        <dbReference type="SAM" id="SignalP"/>
    </source>
</evidence>
<dbReference type="InterPro" id="IPR036561">
    <property type="entry name" value="MAM33_sf"/>
</dbReference>
<proteinExistence type="predicted"/>
<evidence type="ECO:0000313" key="3">
    <source>
        <dbReference type="EnsemblPlants" id="ONIVA01G03110.1"/>
    </source>
</evidence>
<dbReference type="Proteomes" id="UP000006591">
    <property type="component" value="Chromosome 1"/>
</dbReference>
<sequence length="506" mass="55927">MAFVSAAAAAAAAATTAAAFLPGVSSASRAGTPLLSLQRQPLAGSLRAAAQGSSASSGQVVMDSKVKAKKKKGSGAGNLPGAIDAEIREAQDYLAIDEQEPVPENFPFEILDEEGMSVVILKRDYKDEKIEVIVSMPNLEGGPEFDDEEAEGEGKNASKDDEDEEEDESAGDSSVSLKVTVSKGSGPKLEFTCTAFREEITIDDMLIVENAATEGDEKFPYEGPEFTELPVNVQKGLFKYLEQRGITLPTTNYMHDYMVTKQTKEYVGWMTKLKDFPRSMPFSSSAPLTKPAFDSELVRIIDNAINDAEEESDGDQDRAKEIPNNSPFKIFKFFKINYGEGSNAITLTRTYHGEKIELQVSMDSLESDDEPEPATAKVKCEKRWTSYESEYEEIQVPSKSSIPLTVTISKGDGQILEFSCTAHPEEIVIDTLSLMQPPEDDKNEMIADEGPDFDDLDESLQKALNKYLELRGITPMAAKFLQEYMIYKENEEYLLWLRKLKDFVSL</sequence>
<organism evidence="3">
    <name type="scientific">Oryza nivara</name>
    <name type="common">Indian wild rice</name>
    <name type="synonym">Oryza sativa f. spontanea</name>
    <dbReference type="NCBI Taxonomy" id="4536"/>
    <lineage>
        <taxon>Eukaryota</taxon>
        <taxon>Viridiplantae</taxon>
        <taxon>Streptophyta</taxon>
        <taxon>Embryophyta</taxon>
        <taxon>Tracheophyta</taxon>
        <taxon>Spermatophyta</taxon>
        <taxon>Magnoliopsida</taxon>
        <taxon>Liliopsida</taxon>
        <taxon>Poales</taxon>
        <taxon>Poaceae</taxon>
        <taxon>BOP clade</taxon>
        <taxon>Oryzoideae</taxon>
        <taxon>Oryzeae</taxon>
        <taxon>Oryzinae</taxon>
        <taxon>Oryza</taxon>
    </lineage>
</organism>
<dbReference type="GO" id="GO:0005759">
    <property type="term" value="C:mitochondrial matrix"/>
    <property type="evidence" value="ECO:0007669"/>
    <property type="project" value="InterPro"/>
</dbReference>